<organism evidence="19 20">
    <name type="scientific">Atlanticothrix silvestris CENA357</name>
    <dbReference type="NCBI Taxonomy" id="1725252"/>
    <lineage>
        <taxon>Bacteria</taxon>
        <taxon>Bacillati</taxon>
        <taxon>Cyanobacteriota</taxon>
        <taxon>Cyanophyceae</taxon>
        <taxon>Nostocales</taxon>
        <taxon>Nodulariaceae</taxon>
        <taxon>Atlanticothrix</taxon>
        <taxon>Atlanticothrix silvestris</taxon>
    </lineage>
</organism>
<dbReference type="SMART" id="SM00387">
    <property type="entry name" value="HATPase_c"/>
    <property type="match status" value="1"/>
</dbReference>
<sequence>MQTQKKPIPVDSSSNSKKVSAKEPLIDELPTIEFPSRGKLKASSWRIHQKIGYGYFVAIGIGFFGSLTGLVIANYYRGREIRQFNQAQEQRQLLNNYKDAVVGAQLYSSNLVAVLGDAQQLPLKKAQFLNSVEKAKNLEPEIASFVNSKPKTLAATSANLQALLQDYGNNLKSYVDQIEAVLQKIDSQQLQSQEVSLVREQLLQTMRGETAKRLDQLSQDLTRVLQTAENQEQKRQKDVEQAKGVERLIVMVSMLVSVAIAAVIAWRTSRAIAEPVITVTQVAEQVARKSNFDLRAPVTTEDEIGLLAKSLNRLIERVSERTKELEQAKELAEAASKAKSEFLANVSHELRTPLNAVIGLSQLLQDDATDLSLSGDFITDLETINSAGRHLLQLINDILDLSKIEAGKMTLYPETFEIATLINNLVLTIKPTIEKNGNVLEIDCDEQLGTMYADQTRMQQVLLNLLSNAAKFTNNGKVTLIVKSEKDNFLEDAPFGIITFTVGDTGIGMSPNQQQQLFQPFTQGDTSTTKKYGGTGLGLAISRHFCQMMGGEIFVESQLGVGSTFTVHLPLTVQE</sequence>
<dbReference type="InterPro" id="IPR003660">
    <property type="entry name" value="HAMP_dom"/>
</dbReference>
<keyword evidence="16" id="KW-0812">Transmembrane</keyword>
<keyword evidence="6" id="KW-0808">Transferase</keyword>
<keyword evidence="10" id="KW-0902">Two-component regulatory system</keyword>
<dbReference type="CDD" id="cd00082">
    <property type="entry name" value="HisKA"/>
    <property type="match status" value="1"/>
</dbReference>
<dbReference type="InterPro" id="IPR005467">
    <property type="entry name" value="His_kinase_dom"/>
</dbReference>
<feature type="domain" description="Histidine kinase" evidence="17">
    <location>
        <begin position="345"/>
        <end position="573"/>
    </location>
</feature>
<comment type="similarity">
    <text evidence="3">In the N-terminal section; belongs to the phytochrome family.</text>
</comment>
<dbReference type="PROSITE" id="PS50109">
    <property type="entry name" value="HIS_KIN"/>
    <property type="match status" value="1"/>
</dbReference>
<dbReference type="EC" id="2.7.13.3" evidence="4"/>
<dbReference type="GO" id="GO:0005524">
    <property type="term" value="F:ATP binding"/>
    <property type="evidence" value="ECO:0007669"/>
    <property type="project" value="UniProtKB-KW"/>
</dbReference>
<evidence type="ECO:0000259" key="17">
    <source>
        <dbReference type="PROSITE" id="PS50109"/>
    </source>
</evidence>
<keyword evidence="14" id="KW-0175">Coiled coil</keyword>
<keyword evidence="7" id="KW-0547">Nucleotide-binding</keyword>
<protein>
    <recommendedName>
        <fullName evidence="13">Circadian input-output histidine kinase CikA</fullName>
        <ecNumber evidence="4">2.7.13.3</ecNumber>
    </recommendedName>
</protein>
<evidence type="ECO:0000313" key="20">
    <source>
        <dbReference type="Proteomes" id="UP000599391"/>
    </source>
</evidence>
<dbReference type="SMART" id="SM00388">
    <property type="entry name" value="HisKA"/>
    <property type="match status" value="1"/>
</dbReference>
<feature type="transmembrane region" description="Helical" evidence="16">
    <location>
        <begin position="53"/>
        <end position="76"/>
    </location>
</feature>
<dbReference type="InterPro" id="IPR003594">
    <property type="entry name" value="HATPase_dom"/>
</dbReference>
<evidence type="ECO:0000256" key="11">
    <source>
        <dbReference type="ARBA" id="ARBA00023136"/>
    </source>
</evidence>
<dbReference type="FunFam" id="1.10.287.130:FF:000038">
    <property type="entry name" value="Sensory transduction histidine kinase"/>
    <property type="match status" value="1"/>
</dbReference>
<dbReference type="Pfam" id="PF00672">
    <property type="entry name" value="HAMP"/>
    <property type="match status" value="1"/>
</dbReference>
<keyword evidence="16" id="KW-1133">Transmembrane helix</keyword>
<dbReference type="GO" id="GO:0009927">
    <property type="term" value="F:histidine phosphotransfer kinase activity"/>
    <property type="evidence" value="ECO:0007669"/>
    <property type="project" value="TreeGrafter"/>
</dbReference>
<dbReference type="FunFam" id="3.30.565.10:FF:000010">
    <property type="entry name" value="Sensor histidine kinase RcsC"/>
    <property type="match status" value="1"/>
</dbReference>
<dbReference type="InterPro" id="IPR036890">
    <property type="entry name" value="HATPase_C_sf"/>
</dbReference>
<gene>
    <name evidence="19" type="ORF">I8751_25080</name>
</gene>
<accession>A0A8J7L6C1</accession>
<evidence type="ECO:0000256" key="9">
    <source>
        <dbReference type="ARBA" id="ARBA00022840"/>
    </source>
</evidence>
<keyword evidence="5" id="KW-0597">Phosphoprotein</keyword>
<evidence type="ECO:0000256" key="7">
    <source>
        <dbReference type="ARBA" id="ARBA00022741"/>
    </source>
</evidence>
<dbReference type="PROSITE" id="PS50885">
    <property type="entry name" value="HAMP"/>
    <property type="match status" value="1"/>
</dbReference>
<dbReference type="Pfam" id="PF00512">
    <property type="entry name" value="HisKA"/>
    <property type="match status" value="1"/>
</dbReference>
<proteinExistence type="inferred from homology"/>
<name>A0A8J7L6C1_9CYAN</name>
<keyword evidence="12" id="KW-0131">Cell cycle</keyword>
<evidence type="ECO:0000256" key="13">
    <source>
        <dbReference type="ARBA" id="ARBA00074306"/>
    </source>
</evidence>
<feature type="region of interest" description="Disordered" evidence="15">
    <location>
        <begin position="1"/>
        <end position="21"/>
    </location>
</feature>
<evidence type="ECO:0000313" key="19">
    <source>
        <dbReference type="EMBL" id="MBH8555557.1"/>
    </source>
</evidence>
<keyword evidence="11 16" id="KW-0472">Membrane</keyword>
<dbReference type="Gene3D" id="1.10.287.130">
    <property type="match status" value="1"/>
</dbReference>
<dbReference type="InterPro" id="IPR036097">
    <property type="entry name" value="HisK_dim/P_sf"/>
</dbReference>
<evidence type="ECO:0000256" key="1">
    <source>
        <dbReference type="ARBA" id="ARBA00000085"/>
    </source>
</evidence>
<evidence type="ECO:0000256" key="8">
    <source>
        <dbReference type="ARBA" id="ARBA00022777"/>
    </source>
</evidence>
<evidence type="ECO:0000256" key="15">
    <source>
        <dbReference type="SAM" id="MobiDB-lite"/>
    </source>
</evidence>
<evidence type="ECO:0000256" key="14">
    <source>
        <dbReference type="SAM" id="Coils"/>
    </source>
</evidence>
<dbReference type="CDD" id="cd16922">
    <property type="entry name" value="HATPase_EvgS-ArcB-TorS-like"/>
    <property type="match status" value="1"/>
</dbReference>
<reference evidence="19 20" key="1">
    <citation type="journal article" date="2021" name="Int. J. Syst. Evol. Microbiol.">
        <title>Amazonocrinis nigriterrae gen. nov., sp. nov., Atlanticothrix silvestris gen. nov., sp. nov. and Dendronalium phyllosphericum gen. nov., sp. nov., nostocacean cyanobacteria from Brazilian environments.</title>
        <authorList>
            <person name="Alvarenga D.O."/>
            <person name="Andreote A.P.D."/>
            <person name="Branco L.H.Z."/>
            <person name="Delbaje E."/>
            <person name="Cruz R.B."/>
            <person name="Varani A.M."/>
            <person name="Fiore M.F."/>
        </authorList>
    </citation>
    <scope>NUCLEOTIDE SEQUENCE [LARGE SCALE GENOMIC DNA]</scope>
    <source>
        <strain evidence="19 20">CENA357</strain>
    </source>
</reference>
<evidence type="ECO:0000256" key="2">
    <source>
        <dbReference type="ARBA" id="ARBA00004370"/>
    </source>
</evidence>
<comment type="catalytic activity">
    <reaction evidence="1">
        <text>ATP + protein L-histidine = ADP + protein N-phospho-L-histidine.</text>
        <dbReference type="EC" id="2.7.13.3"/>
    </reaction>
</comment>
<dbReference type="GO" id="GO:0005886">
    <property type="term" value="C:plasma membrane"/>
    <property type="evidence" value="ECO:0007669"/>
    <property type="project" value="TreeGrafter"/>
</dbReference>
<dbReference type="AlphaFoldDB" id="A0A8J7L6C1"/>
<dbReference type="InterPro" id="IPR004358">
    <property type="entry name" value="Sig_transdc_His_kin-like_C"/>
</dbReference>
<evidence type="ECO:0000256" key="4">
    <source>
        <dbReference type="ARBA" id="ARBA00012438"/>
    </source>
</evidence>
<dbReference type="SUPFAM" id="SSF158472">
    <property type="entry name" value="HAMP domain-like"/>
    <property type="match status" value="1"/>
</dbReference>
<dbReference type="Gene3D" id="3.30.565.10">
    <property type="entry name" value="Histidine kinase-like ATPase, C-terminal domain"/>
    <property type="match status" value="1"/>
</dbReference>
<keyword evidence="8" id="KW-0418">Kinase</keyword>
<evidence type="ECO:0000256" key="12">
    <source>
        <dbReference type="ARBA" id="ARBA00023306"/>
    </source>
</evidence>
<dbReference type="PANTHER" id="PTHR43047">
    <property type="entry name" value="TWO-COMPONENT HISTIDINE PROTEIN KINASE"/>
    <property type="match status" value="1"/>
</dbReference>
<dbReference type="GO" id="GO:0000155">
    <property type="term" value="F:phosphorelay sensor kinase activity"/>
    <property type="evidence" value="ECO:0007669"/>
    <property type="project" value="InterPro"/>
</dbReference>
<dbReference type="Proteomes" id="UP000599391">
    <property type="component" value="Unassembled WGS sequence"/>
</dbReference>
<keyword evidence="20" id="KW-1185">Reference proteome</keyword>
<dbReference type="SMART" id="SM00304">
    <property type="entry name" value="HAMP"/>
    <property type="match status" value="1"/>
</dbReference>
<evidence type="ECO:0000256" key="5">
    <source>
        <dbReference type="ARBA" id="ARBA00022553"/>
    </source>
</evidence>
<dbReference type="CDD" id="cd06225">
    <property type="entry name" value="HAMP"/>
    <property type="match status" value="1"/>
</dbReference>
<dbReference type="Pfam" id="PF02518">
    <property type="entry name" value="HATPase_c"/>
    <property type="match status" value="1"/>
</dbReference>
<feature type="domain" description="HAMP" evidence="18">
    <location>
        <begin position="270"/>
        <end position="323"/>
    </location>
</feature>
<evidence type="ECO:0000259" key="18">
    <source>
        <dbReference type="PROSITE" id="PS50885"/>
    </source>
</evidence>
<keyword evidence="9" id="KW-0067">ATP-binding</keyword>
<dbReference type="SUPFAM" id="SSF47384">
    <property type="entry name" value="Homodimeric domain of signal transducing histidine kinase"/>
    <property type="match status" value="1"/>
</dbReference>
<comment type="caution">
    <text evidence="19">The sequence shown here is derived from an EMBL/GenBank/DDBJ whole genome shotgun (WGS) entry which is preliminary data.</text>
</comment>
<feature type="coiled-coil region" evidence="14">
    <location>
        <begin position="308"/>
        <end position="345"/>
    </location>
</feature>
<dbReference type="RefSeq" id="WP_214441770.1">
    <property type="nucleotide sequence ID" value="NZ_JAECZB010000096.1"/>
</dbReference>
<dbReference type="EMBL" id="JAECZB010000096">
    <property type="protein sequence ID" value="MBH8555557.1"/>
    <property type="molecule type" value="Genomic_DNA"/>
</dbReference>
<feature type="compositionally biased region" description="Polar residues" evidence="15">
    <location>
        <begin position="1"/>
        <end position="18"/>
    </location>
</feature>
<evidence type="ECO:0000256" key="10">
    <source>
        <dbReference type="ARBA" id="ARBA00023012"/>
    </source>
</evidence>
<dbReference type="Gene3D" id="6.10.340.10">
    <property type="match status" value="1"/>
</dbReference>
<dbReference type="InterPro" id="IPR003661">
    <property type="entry name" value="HisK_dim/P_dom"/>
</dbReference>
<dbReference type="SUPFAM" id="SSF55874">
    <property type="entry name" value="ATPase domain of HSP90 chaperone/DNA topoisomerase II/histidine kinase"/>
    <property type="match status" value="1"/>
</dbReference>
<evidence type="ECO:0000256" key="6">
    <source>
        <dbReference type="ARBA" id="ARBA00022679"/>
    </source>
</evidence>
<dbReference type="PRINTS" id="PR00344">
    <property type="entry name" value="BCTRLSENSOR"/>
</dbReference>
<dbReference type="PANTHER" id="PTHR43047:SF63">
    <property type="entry name" value="HISTIDINE KINASE"/>
    <property type="match status" value="1"/>
</dbReference>
<comment type="subcellular location">
    <subcellularLocation>
        <location evidence="2">Membrane</location>
    </subcellularLocation>
</comment>
<feature type="transmembrane region" description="Helical" evidence="16">
    <location>
        <begin position="244"/>
        <end position="266"/>
    </location>
</feature>
<evidence type="ECO:0000256" key="3">
    <source>
        <dbReference type="ARBA" id="ARBA00006402"/>
    </source>
</evidence>
<evidence type="ECO:0000256" key="16">
    <source>
        <dbReference type="SAM" id="Phobius"/>
    </source>
</evidence>